<dbReference type="EMBL" id="JAGGKT010000010">
    <property type="protein sequence ID" value="MBP1933358.1"/>
    <property type="molecule type" value="Genomic_DNA"/>
</dbReference>
<keyword evidence="1" id="KW-1133">Transmembrane helix</keyword>
<dbReference type="Proteomes" id="UP001519343">
    <property type="component" value="Unassembled WGS sequence"/>
</dbReference>
<feature type="transmembrane region" description="Helical" evidence="1">
    <location>
        <begin position="32"/>
        <end position="49"/>
    </location>
</feature>
<name>A0ABS4GSV7_9BACL</name>
<gene>
    <name evidence="2" type="ORF">J2Z37_003371</name>
</gene>
<protein>
    <submittedName>
        <fullName evidence="2">Beta-lactamase regulating signal transducer with metallopeptidase domain</fullName>
    </submittedName>
</protein>
<keyword evidence="1" id="KW-0472">Membrane</keyword>
<comment type="caution">
    <text evidence="2">The sequence shown here is derived from an EMBL/GenBank/DDBJ whole genome shotgun (WGS) entry which is preliminary data.</text>
</comment>
<proteinExistence type="predicted"/>
<evidence type="ECO:0000313" key="3">
    <source>
        <dbReference type="Proteomes" id="UP001519343"/>
    </source>
</evidence>
<keyword evidence="1" id="KW-0812">Transmembrane</keyword>
<keyword evidence="3" id="KW-1185">Reference proteome</keyword>
<evidence type="ECO:0000313" key="2">
    <source>
        <dbReference type="EMBL" id="MBP1933358.1"/>
    </source>
</evidence>
<organism evidence="2 3">
    <name type="scientific">Ammoniphilus resinae</name>
    <dbReference type="NCBI Taxonomy" id="861532"/>
    <lineage>
        <taxon>Bacteria</taxon>
        <taxon>Bacillati</taxon>
        <taxon>Bacillota</taxon>
        <taxon>Bacilli</taxon>
        <taxon>Bacillales</taxon>
        <taxon>Paenibacillaceae</taxon>
        <taxon>Aneurinibacillus group</taxon>
        <taxon>Ammoniphilus</taxon>
    </lineage>
</organism>
<dbReference type="RefSeq" id="WP_209811363.1">
    <property type="nucleotide sequence ID" value="NZ_JAGGKT010000010.1"/>
</dbReference>
<reference evidence="2 3" key="1">
    <citation type="submission" date="2021-03" db="EMBL/GenBank/DDBJ databases">
        <title>Genomic Encyclopedia of Type Strains, Phase IV (KMG-IV): sequencing the most valuable type-strain genomes for metagenomic binning, comparative biology and taxonomic classification.</title>
        <authorList>
            <person name="Goeker M."/>
        </authorList>
    </citation>
    <scope>NUCLEOTIDE SEQUENCE [LARGE SCALE GENOMIC DNA]</scope>
    <source>
        <strain evidence="2 3">DSM 24738</strain>
    </source>
</reference>
<evidence type="ECO:0000256" key="1">
    <source>
        <dbReference type="SAM" id="Phobius"/>
    </source>
</evidence>
<accession>A0ABS4GSV7</accession>
<sequence>MLEKLEKEIEERVEMLENPAYDYGQTFNRQDVLGILVVAVICVLGLIWGNL</sequence>